<proteinExistence type="predicted"/>
<sequence>MSTWFSLVNAVIRPLDVVGAVSKIIDFSTTSSINVTFADNVVMTFRLKSFDKVALNGVFDLAMEYVPDSAFLIWEDGTLLKIPDDSSENLVPLTVILTEDEALPLYGYLDLYMGYTSGSGGALGGFGNSGIRCNPTHVEETVEPDGTIKRPVTYRCSVP</sequence>
<keyword evidence="2" id="KW-1185">Reference proteome</keyword>
<evidence type="ECO:0000313" key="2">
    <source>
        <dbReference type="Proteomes" id="UP001218788"/>
    </source>
</evidence>
<gene>
    <name evidence="1" type="ORF">OIK42_03600</name>
</gene>
<reference evidence="1 2" key="1">
    <citation type="submission" date="2022-10" db="EMBL/GenBank/DDBJ databases">
        <title>Alteromonas sp. chi3 Genome sequencing.</title>
        <authorList>
            <person name="Park S."/>
        </authorList>
    </citation>
    <scope>NUCLEOTIDE SEQUENCE [LARGE SCALE GENOMIC DNA]</scope>
    <source>
        <strain evidence="2">chi3</strain>
    </source>
</reference>
<accession>A0ABT5KYY3</accession>
<protein>
    <submittedName>
        <fullName evidence="1">Uncharacterized protein</fullName>
    </submittedName>
</protein>
<name>A0ABT5KYY3_9ALTE</name>
<evidence type="ECO:0000313" key="1">
    <source>
        <dbReference type="EMBL" id="MDC8829843.1"/>
    </source>
</evidence>
<dbReference type="Proteomes" id="UP001218788">
    <property type="component" value="Unassembled WGS sequence"/>
</dbReference>
<comment type="caution">
    <text evidence="1">The sequence shown here is derived from an EMBL/GenBank/DDBJ whole genome shotgun (WGS) entry which is preliminary data.</text>
</comment>
<dbReference type="RefSeq" id="WP_273638417.1">
    <property type="nucleotide sequence ID" value="NZ_JAQQXP010000001.1"/>
</dbReference>
<dbReference type="EMBL" id="JAQQXP010000001">
    <property type="protein sequence ID" value="MDC8829843.1"/>
    <property type="molecule type" value="Genomic_DNA"/>
</dbReference>
<organism evidence="1 2">
    <name type="scientific">Alteromonas gilva</name>
    <dbReference type="NCBI Taxonomy" id="2987522"/>
    <lineage>
        <taxon>Bacteria</taxon>
        <taxon>Pseudomonadati</taxon>
        <taxon>Pseudomonadota</taxon>
        <taxon>Gammaproteobacteria</taxon>
        <taxon>Alteromonadales</taxon>
        <taxon>Alteromonadaceae</taxon>
        <taxon>Alteromonas/Salinimonas group</taxon>
        <taxon>Alteromonas</taxon>
    </lineage>
</organism>